<reference evidence="1" key="1">
    <citation type="journal article" date="2021" name="IMA Fungus">
        <title>Genomic characterization of three marine fungi, including Emericellopsis atlantica sp. nov. with signatures of a generalist lifestyle and marine biomass degradation.</title>
        <authorList>
            <person name="Hagestad O.C."/>
            <person name="Hou L."/>
            <person name="Andersen J.H."/>
            <person name="Hansen E.H."/>
            <person name="Altermark B."/>
            <person name="Li C."/>
            <person name="Kuhnert E."/>
            <person name="Cox R.J."/>
            <person name="Crous P.W."/>
            <person name="Spatafora J.W."/>
            <person name="Lail K."/>
            <person name="Amirebrahimi M."/>
            <person name="Lipzen A."/>
            <person name="Pangilinan J."/>
            <person name="Andreopoulos W."/>
            <person name="Hayes R.D."/>
            <person name="Ng V."/>
            <person name="Grigoriev I.V."/>
            <person name="Jackson S.A."/>
            <person name="Sutton T.D.S."/>
            <person name="Dobson A.D.W."/>
            <person name="Rama T."/>
        </authorList>
    </citation>
    <scope>NUCLEOTIDE SEQUENCE</scope>
    <source>
        <strain evidence="1">TRa3180A</strain>
    </source>
</reference>
<evidence type="ECO:0000313" key="1">
    <source>
        <dbReference type="EMBL" id="KAG9247740.1"/>
    </source>
</evidence>
<protein>
    <submittedName>
        <fullName evidence="1">Uncharacterized protein</fullName>
    </submittedName>
</protein>
<name>A0A9P8CID4_9HELO</name>
<dbReference type="Proteomes" id="UP000887226">
    <property type="component" value="Unassembled WGS sequence"/>
</dbReference>
<comment type="caution">
    <text evidence="1">The sequence shown here is derived from an EMBL/GenBank/DDBJ whole genome shotgun (WGS) entry which is preliminary data.</text>
</comment>
<dbReference type="AlphaFoldDB" id="A0A9P8CID4"/>
<sequence>MLSQPLAFIMASFSTFHSNTTALPTEITTQILGYIVTYARPSPLGGGVRTHAAHHPVASVSSAIRSIYFNLPYSTSTKGRETTPAKLRIGEALEFSDLKTLSAFFEHGPGRHATTLHNVRFLSVSYLDDENATGWDQRTTDYAYEAFEYLHKHWDSMRISWLRVCLPSSAAISSVDDPGLWSLLKIRNLPHLTIRGPHSCIAPEVRKHLKARTHTKKLFPWRSLGLEKVGGRAWRGEMTWQEQYKLLDSRYKYLHDRETVTERRKIQRDAYHKRRNRYPMLSNRRRKRGCVGPRD</sequence>
<gene>
    <name evidence="1" type="ORF">BJ878DRAFT_140729</name>
</gene>
<organism evidence="1 2">
    <name type="scientific">Calycina marina</name>
    <dbReference type="NCBI Taxonomy" id="1763456"/>
    <lineage>
        <taxon>Eukaryota</taxon>
        <taxon>Fungi</taxon>
        <taxon>Dikarya</taxon>
        <taxon>Ascomycota</taxon>
        <taxon>Pezizomycotina</taxon>
        <taxon>Leotiomycetes</taxon>
        <taxon>Helotiales</taxon>
        <taxon>Pezizellaceae</taxon>
        <taxon>Calycina</taxon>
    </lineage>
</organism>
<accession>A0A9P8CID4</accession>
<proteinExistence type="predicted"/>
<dbReference type="OrthoDB" id="3516495at2759"/>
<evidence type="ECO:0000313" key="2">
    <source>
        <dbReference type="Proteomes" id="UP000887226"/>
    </source>
</evidence>
<dbReference type="EMBL" id="MU253764">
    <property type="protein sequence ID" value="KAG9247740.1"/>
    <property type="molecule type" value="Genomic_DNA"/>
</dbReference>
<keyword evidence="2" id="KW-1185">Reference proteome</keyword>